<comment type="caution">
    <text evidence="2">The sequence shown here is derived from an EMBL/GenBank/DDBJ whole genome shotgun (WGS) entry which is preliminary data.</text>
</comment>
<keyword evidence="3" id="KW-1185">Reference proteome</keyword>
<proteinExistence type="predicted"/>
<organism evidence="2 3">
    <name type="scientific">Chiloscyllium punctatum</name>
    <name type="common">Brownbanded bambooshark</name>
    <name type="synonym">Hemiscyllium punctatum</name>
    <dbReference type="NCBI Taxonomy" id="137246"/>
    <lineage>
        <taxon>Eukaryota</taxon>
        <taxon>Metazoa</taxon>
        <taxon>Chordata</taxon>
        <taxon>Craniata</taxon>
        <taxon>Vertebrata</taxon>
        <taxon>Chondrichthyes</taxon>
        <taxon>Elasmobranchii</taxon>
        <taxon>Galeomorphii</taxon>
        <taxon>Galeoidea</taxon>
        <taxon>Orectolobiformes</taxon>
        <taxon>Hemiscylliidae</taxon>
        <taxon>Chiloscyllium</taxon>
    </lineage>
</organism>
<protein>
    <submittedName>
        <fullName evidence="2">Uncharacterized protein</fullName>
    </submittedName>
</protein>
<name>A0A401RF12_CHIPU</name>
<dbReference type="EMBL" id="BEZZ01003899">
    <property type="protein sequence ID" value="GCC16738.1"/>
    <property type="molecule type" value="Genomic_DNA"/>
</dbReference>
<dbReference type="AlphaFoldDB" id="A0A401RF12"/>
<gene>
    <name evidence="2" type="ORF">chiPu_0021431</name>
</gene>
<evidence type="ECO:0000256" key="1">
    <source>
        <dbReference type="SAM" id="MobiDB-lite"/>
    </source>
</evidence>
<feature type="non-terminal residue" evidence="2">
    <location>
        <position position="49"/>
    </location>
</feature>
<sequence>MASARTTASQSPPAAAERQLRLTVISGGRGSGLVTRHRGDRGGRGNSMK</sequence>
<feature type="region of interest" description="Disordered" evidence="1">
    <location>
        <begin position="24"/>
        <end position="49"/>
    </location>
</feature>
<evidence type="ECO:0000313" key="3">
    <source>
        <dbReference type="Proteomes" id="UP000287033"/>
    </source>
</evidence>
<dbReference type="Proteomes" id="UP000287033">
    <property type="component" value="Unassembled WGS sequence"/>
</dbReference>
<reference evidence="2 3" key="1">
    <citation type="journal article" date="2018" name="Nat. Ecol. Evol.">
        <title>Shark genomes provide insights into elasmobranch evolution and the origin of vertebrates.</title>
        <authorList>
            <person name="Hara Y"/>
            <person name="Yamaguchi K"/>
            <person name="Onimaru K"/>
            <person name="Kadota M"/>
            <person name="Koyanagi M"/>
            <person name="Keeley SD"/>
            <person name="Tatsumi K"/>
            <person name="Tanaka K"/>
            <person name="Motone F"/>
            <person name="Kageyama Y"/>
            <person name="Nozu R"/>
            <person name="Adachi N"/>
            <person name="Nishimura O"/>
            <person name="Nakagawa R"/>
            <person name="Tanegashima C"/>
            <person name="Kiyatake I"/>
            <person name="Matsumoto R"/>
            <person name="Murakumo K"/>
            <person name="Nishida K"/>
            <person name="Terakita A"/>
            <person name="Kuratani S"/>
            <person name="Sato K"/>
            <person name="Hyodo S Kuraku.S."/>
        </authorList>
    </citation>
    <scope>NUCLEOTIDE SEQUENCE [LARGE SCALE GENOMIC DNA]</scope>
</reference>
<accession>A0A401RF12</accession>
<evidence type="ECO:0000313" key="2">
    <source>
        <dbReference type="EMBL" id="GCC16738.1"/>
    </source>
</evidence>